<dbReference type="InterPro" id="IPR051291">
    <property type="entry name" value="CIMAP"/>
</dbReference>
<evidence type="ECO:0000256" key="1">
    <source>
        <dbReference type="SAM" id="MobiDB-lite"/>
    </source>
</evidence>
<dbReference type="InParanoid" id="A0A2R5G7W1"/>
<name>A0A2R5G7W1_9STRA</name>
<sequence length="402" mass="43976">MAFVHRTTRETCRIDGFVPETNCTQDIGPGHYDVETGTAMLRDRTKASSRAPFLSTSLRDTPQRGKVNLGPGEYYDATKRPETLGVGCQGAFKSRTKRFQDSNRDKASMPAPGQYEVCQSPPARPQKVKDFGRDTEIFAAFDHETTAPSIPAGDLSHGYVVDSEESAGENQHACALLNPTLADFVRPSLHSSFASTSQRTSGAPKAAAEMPGPGQYAIHELSSKQWIKGSPNVRAKGFGSTSSRFNDPACKNDDDEFGGPDFMPPKSSFVDTWQRASTAQQVHRPGVGFCSSSARIPESKKATEGPGIGNYRLPGMVDDLMLNLATGPKRKKAPFGSSSCRFRRAPAKVQKDDTEQEARLRAIERRRQYNLSDAASSFLKPTYNLSIAVEEEQALRRLGYLP</sequence>
<feature type="region of interest" description="Disordered" evidence="1">
    <location>
        <begin position="97"/>
        <end position="124"/>
    </location>
</feature>
<gene>
    <name evidence="2" type="ORF">FCC1311_033502</name>
</gene>
<dbReference type="EMBL" id="BEYU01000028">
    <property type="protein sequence ID" value="GBG27127.1"/>
    <property type="molecule type" value="Genomic_DNA"/>
</dbReference>
<feature type="compositionally biased region" description="Basic and acidic residues" evidence="1">
    <location>
        <begin position="98"/>
        <end position="107"/>
    </location>
</feature>
<dbReference type="PANTHER" id="PTHR21580">
    <property type="entry name" value="SHIPPO-1-RELATED"/>
    <property type="match status" value="1"/>
</dbReference>
<dbReference type="InterPro" id="IPR010736">
    <property type="entry name" value="SHIPPO-rpt"/>
</dbReference>
<proteinExistence type="predicted"/>
<keyword evidence="3" id="KW-1185">Reference proteome</keyword>
<dbReference type="Pfam" id="PF07004">
    <property type="entry name" value="SHIPPO-rpt"/>
    <property type="match status" value="2"/>
</dbReference>
<dbReference type="Proteomes" id="UP000241890">
    <property type="component" value="Unassembled WGS sequence"/>
</dbReference>
<reference evidence="2 3" key="1">
    <citation type="submission" date="2017-12" db="EMBL/GenBank/DDBJ databases">
        <title>Sequencing, de novo assembly and annotation of complete genome of a new Thraustochytrid species, strain FCC1311.</title>
        <authorList>
            <person name="Sedici K."/>
            <person name="Godart F."/>
            <person name="Aiese Cigliano R."/>
            <person name="Sanseverino W."/>
            <person name="Barakat M."/>
            <person name="Ortet P."/>
            <person name="Marechal E."/>
            <person name="Cagnac O."/>
            <person name="Amato A."/>
        </authorList>
    </citation>
    <scope>NUCLEOTIDE SEQUENCE [LARGE SCALE GENOMIC DNA]</scope>
</reference>
<organism evidence="2 3">
    <name type="scientific">Hondaea fermentalgiana</name>
    <dbReference type="NCBI Taxonomy" id="2315210"/>
    <lineage>
        <taxon>Eukaryota</taxon>
        <taxon>Sar</taxon>
        <taxon>Stramenopiles</taxon>
        <taxon>Bigyra</taxon>
        <taxon>Labyrinthulomycetes</taxon>
        <taxon>Thraustochytrida</taxon>
        <taxon>Thraustochytriidae</taxon>
        <taxon>Hondaea</taxon>
    </lineage>
</organism>
<dbReference type="PANTHER" id="PTHR21580:SF60">
    <property type="entry name" value="SPERM-TAIL PG-RICH REPEAT-CONTAINING PROTEIN 2"/>
    <property type="match status" value="1"/>
</dbReference>
<protein>
    <submittedName>
        <fullName evidence="2">Sperm-tail PG-rich repeat-containing protein 2</fullName>
    </submittedName>
</protein>
<comment type="caution">
    <text evidence="2">The sequence shown here is derived from an EMBL/GenBank/DDBJ whole genome shotgun (WGS) entry which is preliminary data.</text>
</comment>
<evidence type="ECO:0000313" key="2">
    <source>
        <dbReference type="EMBL" id="GBG27127.1"/>
    </source>
</evidence>
<evidence type="ECO:0000313" key="3">
    <source>
        <dbReference type="Proteomes" id="UP000241890"/>
    </source>
</evidence>
<dbReference type="AlphaFoldDB" id="A0A2R5G7W1"/>
<accession>A0A2R5G7W1</accession>